<dbReference type="AlphaFoldDB" id="A0AA43GPJ2"/>
<organism evidence="1 2">
    <name type="scientific">Chrysosporum bergii ANA360D</name>
    <dbReference type="NCBI Taxonomy" id="617107"/>
    <lineage>
        <taxon>Bacteria</taxon>
        <taxon>Bacillati</taxon>
        <taxon>Cyanobacteriota</taxon>
        <taxon>Cyanophyceae</taxon>
        <taxon>Nostocales</taxon>
        <taxon>Nodulariaceae</taxon>
        <taxon>Chrysosporum</taxon>
    </lineage>
</organism>
<evidence type="ECO:0000313" key="1">
    <source>
        <dbReference type="EMBL" id="MDH6059378.1"/>
    </source>
</evidence>
<protein>
    <submittedName>
        <fullName evidence="1">BON domain-containing protein</fullName>
    </submittedName>
</protein>
<gene>
    <name evidence="1" type="ORF">NWP17_02810</name>
</gene>
<evidence type="ECO:0000313" key="2">
    <source>
        <dbReference type="Proteomes" id="UP001159387"/>
    </source>
</evidence>
<accession>A0AA43GPJ2</accession>
<dbReference type="Proteomes" id="UP001159387">
    <property type="component" value="Unassembled WGS sequence"/>
</dbReference>
<comment type="caution">
    <text evidence="1">The sequence shown here is derived from an EMBL/GenBank/DDBJ whole genome shotgun (WGS) entry which is preliminary data.</text>
</comment>
<reference evidence="1 2" key="1">
    <citation type="journal article" date="2023" name="J. Phycol.">
        <title>Chrysosporum ovalisporum is synonymous with the true-branching cyanobacterium Umezakia natans (Nostocales/Aphanizomenonaceae).</title>
        <authorList>
            <person name="McGregor G.B."/>
            <person name="Sendall B.C."/>
            <person name="Niiyama Y."/>
            <person name="Tuji A."/>
            <person name="Willis A."/>
        </authorList>
    </citation>
    <scope>NUCLEOTIDE SEQUENCE [LARGE SCALE GENOMIC DNA]</scope>
    <source>
        <strain evidence="1 2">ANA360D</strain>
    </source>
</reference>
<name>A0AA43GPJ2_9CYAN</name>
<proteinExistence type="predicted"/>
<sequence length="52" mass="5792">MKDLPYVNLKVQDLDVTVEDSRVTISATVPNWSAWQAAYNTTMYTGGVIDVD</sequence>
<dbReference type="RefSeq" id="WP_280653393.1">
    <property type="nucleotide sequence ID" value="NZ_JANQDH010000018.1"/>
</dbReference>
<keyword evidence="2" id="KW-1185">Reference proteome</keyword>
<dbReference type="EMBL" id="JANQDH010000018">
    <property type="protein sequence ID" value="MDH6059378.1"/>
    <property type="molecule type" value="Genomic_DNA"/>
</dbReference>